<feature type="domain" description="UBA" evidence="15">
    <location>
        <begin position="636"/>
        <end position="676"/>
    </location>
</feature>
<dbReference type="InterPro" id="IPR028889">
    <property type="entry name" value="USP"/>
</dbReference>
<dbReference type="CDD" id="cd02658">
    <property type="entry name" value="Peptidase_C19B"/>
    <property type="match status" value="1"/>
</dbReference>
<keyword evidence="9 14" id="KW-0788">Thiol protease</keyword>
<dbReference type="Pfam" id="PF00627">
    <property type="entry name" value="UBA"/>
    <property type="match status" value="2"/>
</dbReference>
<feature type="binding site" evidence="12">
    <location>
        <position position="209"/>
    </location>
    <ligand>
        <name>Zn(2+)</name>
        <dbReference type="ChEBI" id="CHEBI:29105"/>
    </ligand>
</feature>
<comment type="caution">
    <text evidence="18">The sequence shown here is derived from an EMBL/GenBank/DDBJ whole genome shotgun (WGS) entry which is preliminary data.</text>
</comment>
<gene>
    <name evidence="18" type="ORF">BCR32DRAFT_222683</name>
</gene>
<dbReference type="Proteomes" id="UP000193944">
    <property type="component" value="Unassembled WGS sequence"/>
</dbReference>
<dbReference type="PROSITE" id="PS50271">
    <property type="entry name" value="ZF_UBP"/>
    <property type="match status" value="2"/>
</dbReference>
<dbReference type="FunFam" id="3.30.40.10:FF:000396">
    <property type="entry name" value="Ubiquitin carboxyl-terminal hydrolase"/>
    <property type="match status" value="1"/>
</dbReference>
<evidence type="ECO:0000256" key="7">
    <source>
        <dbReference type="ARBA" id="ARBA00022786"/>
    </source>
</evidence>
<comment type="similarity">
    <text evidence="2 14">Belongs to the peptidase C19 family.</text>
</comment>
<keyword evidence="6 13" id="KW-0863">Zinc-finger</keyword>
<dbReference type="PROSITE" id="PS50030">
    <property type="entry name" value="UBA"/>
    <property type="match status" value="2"/>
</dbReference>
<feature type="domain" description="UBP-type" evidence="17">
    <location>
        <begin position="2"/>
        <end position="109"/>
    </location>
</feature>
<dbReference type="Pfam" id="PF17807">
    <property type="entry name" value="zf-UBP_var"/>
    <property type="match status" value="1"/>
</dbReference>
<dbReference type="InterPro" id="IPR016652">
    <property type="entry name" value="Ubiquitinyl_hydrolase"/>
</dbReference>
<dbReference type="Gene3D" id="1.10.8.10">
    <property type="entry name" value="DNA helicase RuvA subunit, C-terminal domain"/>
    <property type="match status" value="2"/>
</dbReference>
<dbReference type="SMART" id="SM00165">
    <property type="entry name" value="UBA"/>
    <property type="match status" value="2"/>
</dbReference>
<dbReference type="OrthoDB" id="361536at2759"/>
<dbReference type="EC" id="3.4.19.12" evidence="14"/>
<feature type="domain" description="UBP-type" evidence="17">
    <location>
        <begin position="152"/>
        <end position="261"/>
    </location>
</feature>
<evidence type="ECO:0000259" key="17">
    <source>
        <dbReference type="PROSITE" id="PS50271"/>
    </source>
</evidence>
<dbReference type="InterPro" id="IPR001607">
    <property type="entry name" value="Znf_UBP"/>
</dbReference>
<comment type="catalytic activity">
    <reaction evidence="1 14">
        <text>Thiol-dependent hydrolysis of ester, thioester, amide, peptide and isopeptide bonds formed by the C-terminal Gly of ubiquitin (a 76-residue protein attached to proteins as an intracellular targeting signal).</text>
        <dbReference type="EC" id="3.4.19.12"/>
    </reaction>
</comment>
<keyword evidence="10 12" id="KW-0862">Zinc</keyword>
<evidence type="ECO:0000256" key="13">
    <source>
        <dbReference type="PROSITE-ProRule" id="PRU00502"/>
    </source>
</evidence>
<dbReference type="SUPFAM" id="SSF54001">
    <property type="entry name" value="Cysteine proteinases"/>
    <property type="match status" value="1"/>
</dbReference>
<evidence type="ECO:0000256" key="10">
    <source>
        <dbReference type="ARBA" id="ARBA00022833"/>
    </source>
</evidence>
<keyword evidence="19" id="KW-1185">Reference proteome</keyword>
<keyword evidence="4 12" id="KW-0479">Metal-binding</keyword>
<dbReference type="PIRSF" id="PIRSF016308">
    <property type="entry name" value="UBP"/>
    <property type="match status" value="1"/>
</dbReference>
<dbReference type="SUPFAM" id="SSF46934">
    <property type="entry name" value="UBA-like"/>
    <property type="match status" value="1"/>
</dbReference>
<keyword evidence="3 14" id="KW-0645">Protease</keyword>
<dbReference type="InterPro" id="IPR001394">
    <property type="entry name" value="Peptidase_C19_UCH"/>
</dbReference>
<dbReference type="Gene3D" id="3.90.70.10">
    <property type="entry name" value="Cysteine proteinases"/>
    <property type="match status" value="1"/>
</dbReference>
<dbReference type="CDD" id="cd14297">
    <property type="entry name" value="UBA2_spUBP14_like"/>
    <property type="match status" value="1"/>
</dbReference>
<dbReference type="PROSITE" id="PS50235">
    <property type="entry name" value="USP_3"/>
    <property type="match status" value="1"/>
</dbReference>
<evidence type="ECO:0000256" key="2">
    <source>
        <dbReference type="ARBA" id="ARBA00009085"/>
    </source>
</evidence>
<dbReference type="InterPro" id="IPR015940">
    <property type="entry name" value="UBA"/>
</dbReference>
<sequence length="760" mass="86619">MSVCEHLESFVYNEVKYGTNVYKDECTQCFDTQESENGINVCLTCFNGGCSNDMYNHSLYHSQHFKHPLVMNIKKTLKPKKVDEPPQKITKLEIVEEREEDLYDTTTKVQCLVCNKELDRTYGKLPELIDSILLANSSKVQNEINSWEEEIVSCTHTENLQQCEPKKLEEQSLAHCNDCELKENLWLCMICGNLGCGRQQYGGIGGNGHALKHFETTGHAVSCKLGTITPEGNADIYCYSCNDSKLDNHLAEHLNNFGINIKSQKKTEKNITELQIEQNMNLDIKMTTKDGKDLQPVYGPGFTGIENLGNSCYMASIIQMMFAIPEVAQRYLDLSFDQSLGDCKPAESYLCQMTKMADGLLSGRYSKPIDENSPQKFQKGISPSMFKSLVGKGHPEFSTMKQQDAAEFYQYFLQYIELNEKKYGNDPTTVFKFSLHERLQCKQCKKVRYTKIKDNMVTFNVPAIKKDGEGEEYEAVTFDTCLSQLATEETVEFNCPNCKTKTEAIKSTKFLTFPQYLVTKMERMKLVNWVPQKLAIPITLPDDKNINLDDYRSKGLQEGEEELENVEEEEEELAVNGQVVSQLMEMGFSRNRCVRAVIATDNNGAEVAMNWLFERMDDPSLDDPIEKKSKKGNGVTANAENVALLVDMGFSSTKVEKALIETNNNIERAIDWLSSHFEDDVELTSNQTNDKMDEDESDDKPAKYELIGFVTHMGISAQCGHYVIHLRHNNEWYLYNDEKVVKATEDLPTENAYMYIFKRL</sequence>
<dbReference type="GO" id="GO:0004843">
    <property type="term" value="F:cysteine-type deubiquitinase activity"/>
    <property type="evidence" value="ECO:0007669"/>
    <property type="project" value="UniProtKB-UniRule"/>
</dbReference>
<dbReference type="GO" id="GO:0006508">
    <property type="term" value="P:proteolysis"/>
    <property type="evidence" value="ECO:0007669"/>
    <property type="project" value="UniProtKB-KW"/>
</dbReference>
<keyword evidence="5" id="KW-0677">Repeat</keyword>
<evidence type="ECO:0000259" key="15">
    <source>
        <dbReference type="PROSITE" id="PS50030"/>
    </source>
</evidence>
<evidence type="ECO:0000256" key="14">
    <source>
        <dbReference type="RuleBase" id="RU366025"/>
    </source>
</evidence>
<dbReference type="GO" id="GO:0008270">
    <property type="term" value="F:zinc ion binding"/>
    <property type="evidence" value="ECO:0007669"/>
    <property type="project" value="UniProtKB-KW"/>
</dbReference>
<evidence type="ECO:0000256" key="4">
    <source>
        <dbReference type="ARBA" id="ARBA00022723"/>
    </source>
</evidence>
<dbReference type="STRING" id="1754192.A0A1Y1WY09"/>
<feature type="active site" description="Nucleophile" evidence="11">
    <location>
        <position position="312"/>
    </location>
</feature>
<feature type="domain" description="UBA" evidence="15">
    <location>
        <begin position="568"/>
        <end position="615"/>
    </location>
</feature>
<evidence type="ECO:0000256" key="3">
    <source>
        <dbReference type="ARBA" id="ARBA00022670"/>
    </source>
</evidence>
<dbReference type="InterPro" id="IPR050185">
    <property type="entry name" value="Ub_carboxyl-term_hydrolase"/>
</dbReference>
<dbReference type="Gene3D" id="3.30.40.10">
    <property type="entry name" value="Zinc/RING finger domain, C3HC4 (zinc finger)"/>
    <property type="match status" value="2"/>
</dbReference>
<feature type="binding site" evidence="12">
    <location>
        <position position="196"/>
    </location>
    <ligand>
        <name>Zn(2+)</name>
        <dbReference type="ChEBI" id="CHEBI:29105"/>
    </ligand>
</feature>
<dbReference type="PANTHER" id="PTHR21646:SF10">
    <property type="entry name" value="UBIQUITIN CARBOXYL-TERMINAL HYDROLASE 14"/>
    <property type="match status" value="1"/>
</dbReference>
<keyword evidence="8 14" id="KW-0378">Hydrolase</keyword>
<feature type="binding site" evidence="12">
    <location>
        <position position="179"/>
    </location>
    <ligand>
        <name>Zn(2+)</name>
        <dbReference type="ChEBI" id="CHEBI:29105"/>
    </ligand>
</feature>
<dbReference type="PROSITE" id="PS00973">
    <property type="entry name" value="USP_2"/>
    <property type="match status" value="1"/>
</dbReference>
<dbReference type="InterPro" id="IPR041432">
    <property type="entry name" value="UBP13_Znf-UBP_var"/>
</dbReference>
<evidence type="ECO:0000313" key="19">
    <source>
        <dbReference type="Proteomes" id="UP000193944"/>
    </source>
</evidence>
<feature type="domain" description="USP" evidence="16">
    <location>
        <begin position="303"/>
        <end position="760"/>
    </location>
</feature>
<dbReference type="FunFam" id="3.30.40.10:FF:000587">
    <property type="entry name" value="Ubiquitin carboxyl-terminal hydrolase"/>
    <property type="match status" value="1"/>
</dbReference>
<dbReference type="SUPFAM" id="SSF57850">
    <property type="entry name" value="RING/U-box"/>
    <property type="match status" value="2"/>
</dbReference>
<accession>A0A1Y1WY09</accession>
<dbReference type="SMART" id="SM00290">
    <property type="entry name" value="ZnF_UBP"/>
    <property type="match status" value="2"/>
</dbReference>
<proteinExistence type="inferred from homology"/>
<evidence type="ECO:0000256" key="11">
    <source>
        <dbReference type="PIRSR" id="PIRSR016308-1"/>
    </source>
</evidence>
<feature type="active site" description="Proton acceptor" evidence="11">
    <location>
        <position position="721"/>
    </location>
</feature>
<protein>
    <recommendedName>
        <fullName evidence="14">Ubiquitin carboxyl-terminal hydrolase</fullName>
        <ecNumber evidence="14">3.4.19.12</ecNumber>
    </recommendedName>
</protein>
<name>A0A1Y1WY09_9FUNG</name>
<dbReference type="GO" id="GO:0016579">
    <property type="term" value="P:protein deubiquitination"/>
    <property type="evidence" value="ECO:0007669"/>
    <property type="project" value="InterPro"/>
</dbReference>
<evidence type="ECO:0000256" key="9">
    <source>
        <dbReference type="ARBA" id="ARBA00022807"/>
    </source>
</evidence>
<dbReference type="PANTHER" id="PTHR21646">
    <property type="entry name" value="UBIQUITIN CARBOXYL-TERMINAL HYDROLASE"/>
    <property type="match status" value="1"/>
</dbReference>
<evidence type="ECO:0000256" key="8">
    <source>
        <dbReference type="ARBA" id="ARBA00022801"/>
    </source>
</evidence>
<evidence type="ECO:0000259" key="16">
    <source>
        <dbReference type="PROSITE" id="PS50235"/>
    </source>
</evidence>
<dbReference type="InterPro" id="IPR009060">
    <property type="entry name" value="UBA-like_sf"/>
</dbReference>
<evidence type="ECO:0000313" key="18">
    <source>
        <dbReference type="EMBL" id="ORX78440.1"/>
    </source>
</evidence>
<organism evidence="18 19">
    <name type="scientific">Anaeromyces robustus</name>
    <dbReference type="NCBI Taxonomy" id="1754192"/>
    <lineage>
        <taxon>Eukaryota</taxon>
        <taxon>Fungi</taxon>
        <taxon>Fungi incertae sedis</taxon>
        <taxon>Chytridiomycota</taxon>
        <taxon>Chytridiomycota incertae sedis</taxon>
        <taxon>Neocallimastigomycetes</taxon>
        <taxon>Neocallimastigales</taxon>
        <taxon>Neocallimastigaceae</taxon>
        <taxon>Anaeromyces</taxon>
    </lineage>
</organism>
<reference evidence="18 19" key="1">
    <citation type="submission" date="2016-08" db="EMBL/GenBank/DDBJ databases">
        <title>A Parts List for Fungal Cellulosomes Revealed by Comparative Genomics.</title>
        <authorList>
            <consortium name="DOE Joint Genome Institute"/>
            <person name="Haitjema C.H."/>
            <person name="Gilmore S.P."/>
            <person name="Henske J.K."/>
            <person name="Solomon K.V."/>
            <person name="De Groot R."/>
            <person name="Kuo A."/>
            <person name="Mondo S.J."/>
            <person name="Salamov A.A."/>
            <person name="Labutti K."/>
            <person name="Zhao Z."/>
            <person name="Chiniquy J."/>
            <person name="Barry K."/>
            <person name="Brewer H.M."/>
            <person name="Purvine S.O."/>
            <person name="Wright A.T."/>
            <person name="Boxma B."/>
            <person name="Van Alen T."/>
            <person name="Hackstein J.H."/>
            <person name="Baker S.E."/>
            <person name="Grigoriev I.V."/>
            <person name="O'Malley M.A."/>
        </authorList>
    </citation>
    <scope>NUCLEOTIDE SEQUENCE [LARGE SCALE GENOMIC DNA]</scope>
    <source>
        <strain evidence="18 19">S4</strain>
    </source>
</reference>
<keyword evidence="7 14" id="KW-0833">Ubl conjugation pathway</keyword>
<feature type="binding site" evidence="12">
    <location>
        <position position="176"/>
    </location>
    <ligand>
        <name>Zn(2+)</name>
        <dbReference type="ChEBI" id="CHEBI:29105"/>
    </ligand>
</feature>
<evidence type="ECO:0000256" key="12">
    <source>
        <dbReference type="PIRSR" id="PIRSR016308-3"/>
    </source>
</evidence>
<dbReference type="InterPro" id="IPR038765">
    <property type="entry name" value="Papain-like_cys_pep_sf"/>
</dbReference>
<dbReference type="InterPro" id="IPR018200">
    <property type="entry name" value="USP_CS"/>
</dbReference>
<dbReference type="InterPro" id="IPR013083">
    <property type="entry name" value="Znf_RING/FYVE/PHD"/>
</dbReference>
<evidence type="ECO:0000256" key="1">
    <source>
        <dbReference type="ARBA" id="ARBA00000707"/>
    </source>
</evidence>
<reference evidence="18 19" key="2">
    <citation type="submission" date="2016-08" db="EMBL/GenBank/DDBJ databases">
        <title>Pervasive Adenine N6-methylation of Active Genes in Fungi.</title>
        <authorList>
            <consortium name="DOE Joint Genome Institute"/>
            <person name="Mondo S.J."/>
            <person name="Dannebaum R.O."/>
            <person name="Kuo R.C."/>
            <person name="Labutti K."/>
            <person name="Haridas S."/>
            <person name="Kuo A."/>
            <person name="Salamov A."/>
            <person name="Ahrendt S.R."/>
            <person name="Lipzen A."/>
            <person name="Sullivan W."/>
            <person name="Andreopoulos W.B."/>
            <person name="Clum A."/>
            <person name="Lindquist E."/>
            <person name="Daum C."/>
            <person name="Ramamoorthy G.K."/>
            <person name="Gryganskyi A."/>
            <person name="Culley D."/>
            <person name="Magnuson J.K."/>
            <person name="James T.Y."/>
            <person name="O'Malley M.A."/>
            <person name="Stajich J.E."/>
            <person name="Spatafora J.W."/>
            <person name="Visel A."/>
            <person name="Grigoriev I.V."/>
        </authorList>
    </citation>
    <scope>NUCLEOTIDE SEQUENCE [LARGE SCALE GENOMIC DNA]</scope>
    <source>
        <strain evidence="18 19">S4</strain>
    </source>
</reference>
<dbReference type="EMBL" id="MCFG01000210">
    <property type="protein sequence ID" value="ORX78440.1"/>
    <property type="molecule type" value="Genomic_DNA"/>
</dbReference>
<dbReference type="AlphaFoldDB" id="A0A1Y1WY09"/>
<evidence type="ECO:0000256" key="5">
    <source>
        <dbReference type="ARBA" id="ARBA00022737"/>
    </source>
</evidence>
<dbReference type="PROSITE" id="PS00972">
    <property type="entry name" value="USP_1"/>
    <property type="match status" value="1"/>
</dbReference>
<dbReference type="Pfam" id="PF00443">
    <property type="entry name" value="UCH"/>
    <property type="match status" value="1"/>
</dbReference>
<dbReference type="Pfam" id="PF02148">
    <property type="entry name" value="zf-UBP"/>
    <property type="match status" value="1"/>
</dbReference>
<evidence type="ECO:0000256" key="6">
    <source>
        <dbReference type="ARBA" id="ARBA00022771"/>
    </source>
</evidence>